<dbReference type="InterPro" id="IPR001851">
    <property type="entry name" value="ABC_transp_permease"/>
</dbReference>
<dbReference type="STRING" id="1299998.AUL39_08345"/>
<gene>
    <name evidence="7" type="ORF">AUL39_08345</name>
</gene>
<dbReference type="PANTHER" id="PTHR47089:SF1">
    <property type="entry name" value="GUANOSINE ABC TRANSPORTER PERMEASE PROTEIN NUPP"/>
    <property type="match status" value="1"/>
</dbReference>
<comment type="caution">
    <text evidence="7">The sequence shown here is derived from an EMBL/GenBank/DDBJ whole genome shotgun (WGS) entry which is preliminary data.</text>
</comment>
<reference evidence="7 8" key="1">
    <citation type="submission" date="2015-12" db="EMBL/GenBank/DDBJ databases">
        <title>Draft Genome Sequence of Olsenella scatoligenes SK9K4T; a Producer of 3-Methylindole- (skatole) and 4-Methylphenol- (p-cresol) Isolated from Pig Feces.</title>
        <authorList>
            <person name="Li X."/>
            <person name="Borg B."/>
            <person name="Canibe N."/>
        </authorList>
    </citation>
    <scope>NUCLEOTIDE SEQUENCE [LARGE SCALE GENOMIC DNA]</scope>
    <source>
        <strain evidence="7 8">SK9K4</strain>
    </source>
</reference>
<feature type="transmembrane region" description="Helical" evidence="6">
    <location>
        <begin position="277"/>
        <end position="295"/>
    </location>
</feature>
<keyword evidence="4 6" id="KW-1133">Transmembrane helix</keyword>
<feature type="transmembrane region" description="Helical" evidence="6">
    <location>
        <begin position="122"/>
        <end position="145"/>
    </location>
</feature>
<protein>
    <recommendedName>
        <fullName evidence="9">ABC transporter permease</fullName>
    </recommendedName>
</protein>
<keyword evidence="2" id="KW-1003">Cell membrane</keyword>
<keyword evidence="3 6" id="KW-0812">Transmembrane</keyword>
<feature type="transmembrane region" description="Helical" evidence="6">
    <location>
        <begin position="326"/>
        <end position="344"/>
    </location>
</feature>
<feature type="transmembrane region" description="Helical" evidence="6">
    <location>
        <begin position="95"/>
        <end position="116"/>
    </location>
</feature>
<dbReference type="AlphaFoldDB" id="A0A100YV28"/>
<evidence type="ECO:0000256" key="6">
    <source>
        <dbReference type="SAM" id="Phobius"/>
    </source>
</evidence>
<dbReference type="PANTHER" id="PTHR47089">
    <property type="entry name" value="ABC TRANSPORTER, PERMEASE PROTEIN"/>
    <property type="match status" value="1"/>
</dbReference>
<evidence type="ECO:0008006" key="9">
    <source>
        <dbReference type="Google" id="ProtNLM"/>
    </source>
</evidence>
<name>A0A100YV28_TRASO</name>
<feature type="transmembrane region" description="Helical" evidence="6">
    <location>
        <begin position="203"/>
        <end position="221"/>
    </location>
</feature>
<feature type="transmembrane region" description="Helical" evidence="6">
    <location>
        <begin position="302"/>
        <end position="320"/>
    </location>
</feature>
<dbReference type="Proteomes" id="UP000054078">
    <property type="component" value="Unassembled WGS sequence"/>
</dbReference>
<dbReference type="RefSeq" id="WP_059055234.1">
    <property type="nucleotide sequence ID" value="NZ_LOJF01000010.1"/>
</dbReference>
<dbReference type="Pfam" id="PF02653">
    <property type="entry name" value="BPD_transp_2"/>
    <property type="match status" value="1"/>
</dbReference>
<accession>A0A100YV28</accession>
<evidence type="ECO:0000256" key="4">
    <source>
        <dbReference type="ARBA" id="ARBA00022989"/>
    </source>
</evidence>
<evidence type="ECO:0000256" key="1">
    <source>
        <dbReference type="ARBA" id="ARBA00004651"/>
    </source>
</evidence>
<keyword evidence="5 6" id="KW-0472">Membrane</keyword>
<evidence type="ECO:0000313" key="8">
    <source>
        <dbReference type="Proteomes" id="UP000054078"/>
    </source>
</evidence>
<comment type="subcellular location">
    <subcellularLocation>
        <location evidence="1">Cell membrane</location>
        <topology evidence="1">Multi-pass membrane protein</topology>
    </subcellularLocation>
</comment>
<dbReference type="CDD" id="cd06580">
    <property type="entry name" value="TM_PBP1_transp_TpRbsC_like"/>
    <property type="match status" value="1"/>
</dbReference>
<evidence type="ECO:0000256" key="5">
    <source>
        <dbReference type="ARBA" id="ARBA00023136"/>
    </source>
</evidence>
<keyword evidence="8" id="KW-1185">Reference proteome</keyword>
<dbReference type="OrthoDB" id="45037at2"/>
<evidence type="ECO:0000256" key="3">
    <source>
        <dbReference type="ARBA" id="ARBA00022692"/>
    </source>
</evidence>
<feature type="transmembrane region" description="Helical" evidence="6">
    <location>
        <begin position="66"/>
        <end position="88"/>
    </location>
</feature>
<evidence type="ECO:0000313" key="7">
    <source>
        <dbReference type="EMBL" id="KUH58210.1"/>
    </source>
</evidence>
<proteinExistence type="predicted"/>
<evidence type="ECO:0000256" key="2">
    <source>
        <dbReference type="ARBA" id="ARBA00022475"/>
    </source>
</evidence>
<feature type="transmembrane region" description="Helical" evidence="6">
    <location>
        <begin position="152"/>
        <end position="173"/>
    </location>
</feature>
<organism evidence="7 8">
    <name type="scientific">Tractidigestivibacter scatoligenes</name>
    <name type="common">Olsenella scatoligenes</name>
    <dbReference type="NCBI Taxonomy" id="1299998"/>
    <lineage>
        <taxon>Bacteria</taxon>
        <taxon>Bacillati</taxon>
        <taxon>Actinomycetota</taxon>
        <taxon>Coriobacteriia</taxon>
        <taxon>Coriobacteriales</taxon>
        <taxon>Atopobiaceae</taxon>
        <taxon>Tractidigestivibacter</taxon>
    </lineage>
</organism>
<feature type="transmembrane region" description="Helical" evidence="6">
    <location>
        <begin position="24"/>
        <end position="46"/>
    </location>
</feature>
<dbReference type="GO" id="GO:0022857">
    <property type="term" value="F:transmembrane transporter activity"/>
    <property type="evidence" value="ECO:0007669"/>
    <property type="project" value="InterPro"/>
</dbReference>
<sequence>MSNKSSKGIAERLRSISVQTRHEILRMAVAIAIGLGIAVVLIVLTAKDPESALTYFVGAPFMSLSYFSHMIEVIIPLLMSGAAVCIMFSANQFNLGLEGTIYLGGLVAALSGIYLVPNLPVLGPIFSILLGGLVGFFIIAIPALLQYKFKANIVVSTLMMNYICLYVGLYFLFDVFKDPASSQHTYPIGSDAGLAVLIPGTKIHAGLFLAVAVVIFAYVLLYKTKLGLSIRTVGQNPKFAKYVGLSVSGLALVSQFIGGVIGGMTGAVQMLGLYQRFEWTSLTGYGWDGVTMAIFAHNNPKYLPFAAIFLAYFRTGAWVMSFKAGVQIDLVSVFEGVMVLFIMAEKFLSGTYRKMIFADADRKRKERNAAKGGEAA</sequence>
<feature type="transmembrane region" description="Helical" evidence="6">
    <location>
        <begin position="242"/>
        <end position="265"/>
    </location>
</feature>
<dbReference type="GO" id="GO:0005886">
    <property type="term" value="C:plasma membrane"/>
    <property type="evidence" value="ECO:0007669"/>
    <property type="project" value="UniProtKB-SubCell"/>
</dbReference>
<dbReference type="EMBL" id="LOJF01000010">
    <property type="protein sequence ID" value="KUH58210.1"/>
    <property type="molecule type" value="Genomic_DNA"/>
</dbReference>